<dbReference type="SUPFAM" id="SSF64182">
    <property type="entry name" value="DHH phosphoesterases"/>
    <property type="match status" value="1"/>
</dbReference>
<feature type="domain" description="DDH" evidence="1">
    <location>
        <begin position="30"/>
        <end position="162"/>
    </location>
</feature>
<reference evidence="3 4" key="1">
    <citation type="journal article" date="2016" name="Sci. Rep.">
        <title>Metabolic traits of an uncultured archaeal lineage -MSBL1- from brine pools of the Red Sea.</title>
        <authorList>
            <person name="Mwirichia R."/>
            <person name="Alam I."/>
            <person name="Rashid M."/>
            <person name="Vinu M."/>
            <person name="Ba-Alawi W."/>
            <person name="Anthony Kamau A."/>
            <person name="Kamanda Ngugi D."/>
            <person name="Goker M."/>
            <person name="Klenk H.P."/>
            <person name="Bajic V."/>
            <person name="Stingl U."/>
        </authorList>
    </citation>
    <scope>NUCLEOTIDE SEQUENCE [LARGE SCALE GENOMIC DNA]</scope>
    <source>
        <strain evidence="3">SCGC-AAA259A05</strain>
    </source>
</reference>
<evidence type="ECO:0000259" key="2">
    <source>
        <dbReference type="Pfam" id="PF02272"/>
    </source>
</evidence>
<proteinExistence type="predicted"/>
<evidence type="ECO:0000313" key="4">
    <source>
        <dbReference type="Proteomes" id="UP000070163"/>
    </source>
</evidence>
<feature type="domain" description="DHHA1" evidence="2">
    <location>
        <begin position="371"/>
        <end position="464"/>
    </location>
</feature>
<evidence type="ECO:0000259" key="1">
    <source>
        <dbReference type="Pfam" id="PF01368"/>
    </source>
</evidence>
<dbReference type="InterPro" id="IPR001667">
    <property type="entry name" value="DDH_dom"/>
</dbReference>
<gene>
    <name evidence="3" type="ORF">AKJ57_05520</name>
</gene>
<dbReference type="InterPro" id="IPR051673">
    <property type="entry name" value="SSDNA_exonuclease_RecJ"/>
</dbReference>
<protein>
    <submittedName>
        <fullName evidence="3">Uncharacterized protein</fullName>
    </submittedName>
</protein>
<sequence>MVQTEIKKFQKAADEVVSFFKPRLRGDIRIKINTHTDPDGVAAGNILARCFLYYDVPFHISFGGPPEPKDLKKLAKRDYDLFVFLDQGTGQLQSIENYLLEADHEVLILDHHPGETHSRPGLTSLNPHCFGLNGARDVSASGVVYSVVRKFDERFKPLSEMALIGALGDRQETPNGFTGINRKIVEQAVEDGILTTREGLKLDRRTTPLVDCLSHSIRPFLLGLSGDEDAARELVEGMGLKPRAVLEELDVEKEEELRDEILDRIEVKLNKNLKQSLWGTIYTSRVNQAVGPKNLHEYVTMLDACEKLGKIEVGFSALLGHEDARDKAIQSLVRYQERMIETINWLASRKERIKATPRMRYIYVGEELDIKMMGEALSIALESGIIENDRPLIGLVDLSEDRLKASARAPKEFAEAGGNIGKVLEEVSIDLEGNGGGHDMAAAARIPREREDEFIKKVDQLLEEEN</sequence>
<comment type="caution">
    <text evidence="3">The sequence shown here is derived from an EMBL/GenBank/DDBJ whole genome shotgun (WGS) entry which is preliminary data.</text>
</comment>
<dbReference type="InterPro" id="IPR038763">
    <property type="entry name" value="DHH_sf"/>
</dbReference>
<dbReference type="GO" id="GO:0004527">
    <property type="term" value="F:exonuclease activity"/>
    <property type="evidence" value="ECO:0007669"/>
    <property type="project" value="UniProtKB-KW"/>
</dbReference>
<dbReference type="PANTHER" id="PTHR30255">
    <property type="entry name" value="SINGLE-STRANDED-DNA-SPECIFIC EXONUCLEASE RECJ"/>
    <property type="match status" value="1"/>
</dbReference>
<dbReference type="InterPro" id="IPR003156">
    <property type="entry name" value="DHHA1_dom"/>
</dbReference>
<dbReference type="EMBL" id="LHXJ01000086">
    <property type="protein sequence ID" value="KXA89290.1"/>
    <property type="molecule type" value="Genomic_DNA"/>
</dbReference>
<evidence type="ECO:0000313" key="3">
    <source>
        <dbReference type="EMBL" id="KXA89290.1"/>
    </source>
</evidence>
<dbReference type="AlphaFoldDB" id="A0A133U519"/>
<organism evidence="3 4">
    <name type="scientific">candidate division MSBL1 archaeon SCGC-AAA259A05</name>
    <dbReference type="NCBI Taxonomy" id="1698259"/>
    <lineage>
        <taxon>Archaea</taxon>
        <taxon>Methanobacteriati</taxon>
        <taxon>Methanobacteriota</taxon>
        <taxon>candidate division MSBL1</taxon>
    </lineage>
</organism>
<dbReference type="Pfam" id="PF01368">
    <property type="entry name" value="DHH"/>
    <property type="match status" value="1"/>
</dbReference>
<dbReference type="GO" id="GO:0003676">
    <property type="term" value="F:nucleic acid binding"/>
    <property type="evidence" value="ECO:0007669"/>
    <property type="project" value="InterPro"/>
</dbReference>
<dbReference type="PANTHER" id="PTHR30255:SF2">
    <property type="entry name" value="SINGLE-STRANDED-DNA-SPECIFIC EXONUCLEASE RECJ"/>
    <property type="match status" value="1"/>
</dbReference>
<dbReference type="Gene3D" id="3.10.310.30">
    <property type="match status" value="1"/>
</dbReference>
<keyword evidence="4" id="KW-1185">Reference proteome</keyword>
<dbReference type="Proteomes" id="UP000070163">
    <property type="component" value="Unassembled WGS sequence"/>
</dbReference>
<dbReference type="Gene3D" id="3.90.1640.30">
    <property type="match status" value="1"/>
</dbReference>
<dbReference type="Pfam" id="PF02272">
    <property type="entry name" value="DHHA1"/>
    <property type="match status" value="1"/>
</dbReference>
<accession>A0A133U519</accession>
<name>A0A133U519_9EURY</name>